<proteinExistence type="inferred from homology"/>
<evidence type="ECO:0000259" key="9">
    <source>
        <dbReference type="PROSITE" id="PS50862"/>
    </source>
</evidence>
<feature type="domain" description="Aminoacyl-transfer RNA synthetases class-II family profile" evidence="9">
    <location>
        <begin position="1"/>
        <end position="302"/>
    </location>
</feature>
<keyword evidence="2 7" id="KW-0436">Ligase</keyword>
<accession>A0A1H8IS43</accession>
<evidence type="ECO:0000256" key="4">
    <source>
        <dbReference type="ARBA" id="ARBA00022741"/>
    </source>
</evidence>
<evidence type="ECO:0000256" key="5">
    <source>
        <dbReference type="ARBA" id="ARBA00022840"/>
    </source>
</evidence>
<comment type="catalytic activity">
    <reaction evidence="7">
        <text>L-aspartate + NH4(+) + ATP = L-asparagine + AMP + diphosphate + H(+)</text>
        <dbReference type="Rhea" id="RHEA:11372"/>
        <dbReference type="ChEBI" id="CHEBI:15378"/>
        <dbReference type="ChEBI" id="CHEBI:28938"/>
        <dbReference type="ChEBI" id="CHEBI:29991"/>
        <dbReference type="ChEBI" id="CHEBI:30616"/>
        <dbReference type="ChEBI" id="CHEBI:33019"/>
        <dbReference type="ChEBI" id="CHEBI:58048"/>
        <dbReference type="ChEBI" id="CHEBI:456215"/>
        <dbReference type="EC" id="6.3.1.1"/>
    </reaction>
</comment>
<dbReference type="SUPFAM" id="SSF55681">
    <property type="entry name" value="Class II aaRS and biotin synthetases"/>
    <property type="match status" value="1"/>
</dbReference>
<comment type="similarity">
    <text evidence="7">Belongs to the class-II aminoacyl-tRNA synthetase family. AsnA subfamily.</text>
</comment>
<keyword evidence="11" id="KW-1185">Reference proteome</keyword>
<keyword evidence="1 7" id="KW-0963">Cytoplasm</keyword>
<evidence type="ECO:0000256" key="7">
    <source>
        <dbReference type="HAMAP-Rule" id="MF_00555"/>
    </source>
</evidence>
<dbReference type="InterPro" id="IPR045864">
    <property type="entry name" value="aa-tRNA-synth_II/BPL/LPL"/>
</dbReference>
<dbReference type="InterPro" id="IPR004618">
    <property type="entry name" value="AsnA"/>
</dbReference>
<keyword evidence="4 7" id="KW-0547">Nucleotide-binding</keyword>
<evidence type="ECO:0000256" key="3">
    <source>
        <dbReference type="ARBA" id="ARBA00022605"/>
    </source>
</evidence>
<dbReference type="HAMAP" id="MF_00555">
    <property type="entry name" value="AsnA"/>
    <property type="match status" value="1"/>
</dbReference>
<comment type="pathway">
    <text evidence="7">Amino-acid biosynthesis; L-asparagine biosynthesis; L-asparagine from L-aspartate (ammonia route): step 1/1.</text>
</comment>
<dbReference type="PROSITE" id="PS50862">
    <property type="entry name" value="AA_TRNA_LIGASE_II"/>
    <property type="match status" value="1"/>
</dbReference>
<dbReference type="AlphaFoldDB" id="A0A1H8IS43"/>
<dbReference type="Gene3D" id="3.30.930.10">
    <property type="entry name" value="Bira Bifunctional Protein, Domain 2"/>
    <property type="match status" value="1"/>
</dbReference>
<evidence type="ECO:0000256" key="2">
    <source>
        <dbReference type="ARBA" id="ARBA00022598"/>
    </source>
</evidence>
<dbReference type="PANTHER" id="PTHR30073:SF5">
    <property type="entry name" value="ASPARTATE--AMMONIA LIGASE"/>
    <property type="match status" value="1"/>
</dbReference>
<evidence type="ECO:0000256" key="6">
    <source>
        <dbReference type="ARBA" id="ARBA00022888"/>
    </source>
</evidence>
<dbReference type="GO" id="GO:0005524">
    <property type="term" value="F:ATP binding"/>
    <property type="evidence" value="ECO:0007669"/>
    <property type="project" value="UniProtKB-UniRule"/>
</dbReference>
<dbReference type="NCBIfam" id="TIGR00669">
    <property type="entry name" value="asnA"/>
    <property type="match status" value="1"/>
</dbReference>
<dbReference type="GO" id="GO:0004071">
    <property type="term" value="F:aspartate-ammonia ligase activity"/>
    <property type="evidence" value="ECO:0007669"/>
    <property type="project" value="UniProtKB-UniRule"/>
</dbReference>
<dbReference type="STRING" id="930146.SAMN05192533_11831"/>
<keyword evidence="3 7" id="KW-0028">Amino-acid biosynthesis</keyword>
<dbReference type="EC" id="6.3.1.1" evidence="7 8"/>
<name>A0A1H8IS43_9BACI</name>
<dbReference type="PIRSF" id="PIRSF001555">
    <property type="entry name" value="Asp_ammon_ligase"/>
    <property type="match status" value="1"/>
</dbReference>
<dbReference type="Pfam" id="PF03590">
    <property type="entry name" value="AsnA"/>
    <property type="match status" value="1"/>
</dbReference>
<comment type="subcellular location">
    <subcellularLocation>
        <location evidence="7">Cytoplasm</location>
    </subcellularLocation>
</comment>
<dbReference type="InterPro" id="IPR006195">
    <property type="entry name" value="aa-tRNA-synth_II"/>
</dbReference>
<dbReference type="EMBL" id="FOBW01000018">
    <property type="protein sequence ID" value="SEN71201.1"/>
    <property type="molecule type" value="Genomic_DNA"/>
</dbReference>
<evidence type="ECO:0000313" key="10">
    <source>
        <dbReference type="EMBL" id="SEN71201.1"/>
    </source>
</evidence>
<dbReference type="GO" id="GO:0140096">
    <property type="term" value="F:catalytic activity, acting on a protein"/>
    <property type="evidence" value="ECO:0007669"/>
    <property type="project" value="UniProtKB-ARBA"/>
</dbReference>
<evidence type="ECO:0000256" key="8">
    <source>
        <dbReference type="NCBIfam" id="TIGR00669"/>
    </source>
</evidence>
<reference evidence="11" key="1">
    <citation type="submission" date="2016-10" db="EMBL/GenBank/DDBJ databases">
        <authorList>
            <person name="Varghese N."/>
            <person name="Submissions S."/>
        </authorList>
    </citation>
    <scope>NUCLEOTIDE SEQUENCE [LARGE SCALE GENOMIC DNA]</scope>
    <source>
        <strain evidence="11">B48,IBRC-M 10115,DSM 25386,CECT 8001</strain>
    </source>
</reference>
<evidence type="ECO:0000313" key="11">
    <source>
        <dbReference type="Proteomes" id="UP000198553"/>
    </source>
</evidence>
<dbReference type="PANTHER" id="PTHR30073">
    <property type="entry name" value="ASPARTATE--AMMONIA LIGASE"/>
    <property type="match status" value="1"/>
</dbReference>
<sequence>MAIHQIKANFERKLAEELQIIRVSAPLFVKERTGVNDNLNGVERVVSFDASDVKCGNLEIVQSLAKWKRIALAKYGFKTGTGLYTDMKAIRRDEVLDNLHSMFVDQWDWEKVITKQQRTIATLKIEVEKIYKALTSTEQSVHELYPFLQPILPKSISFVTTQELETLYPSLTPKEREDEICKKYGAVFIMQIGDRLRSGEAHDGRSPDYDDWTLNGDIVVWYPTLGRALELSSMGIRVDEKALLRQLKASDCEDRVKLEYHQAVLNGELPYTIGGGIGQSRVCMFLLQKAHIGEVQVSVWNDEIIEECKNANISLL</sequence>
<keyword evidence="5 7" id="KW-0067">ATP-binding</keyword>
<dbReference type="Proteomes" id="UP000198553">
    <property type="component" value="Unassembled WGS sequence"/>
</dbReference>
<keyword evidence="6 7" id="KW-0061">Asparagine biosynthesis</keyword>
<dbReference type="UniPathway" id="UPA00134">
    <property type="reaction ID" value="UER00194"/>
</dbReference>
<protein>
    <recommendedName>
        <fullName evidence="7 8">Aspartate--ammonia ligase</fullName>
        <ecNumber evidence="7 8">6.3.1.1</ecNumber>
    </recommendedName>
    <alternativeName>
        <fullName evidence="7">Asparagine synthetase A</fullName>
    </alternativeName>
</protein>
<dbReference type="GO" id="GO:0016740">
    <property type="term" value="F:transferase activity"/>
    <property type="evidence" value="ECO:0007669"/>
    <property type="project" value="UniProtKB-ARBA"/>
</dbReference>
<dbReference type="GO" id="GO:0070981">
    <property type="term" value="P:L-asparagine biosynthetic process"/>
    <property type="evidence" value="ECO:0007669"/>
    <property type="project" value="UniProtKB-UniRule"/>
</dbReference>
<evidence type="ECO:0000256" key="1">
    <source>
        <dbReference type="ARBA" id="ARBA00022490"/>
    </source>
</evidence>
<gene>
    <name evidence="7" type="primary">asnA</name>
    <name evidence="10" type="ORF">SAMN05192533_11831</name>
</gene>
<organism evidence="10 11">
    <name type="scientific">Mesobacillus persicus</name>
    <dbReference type="NCBI Taxonomy" id="930146"/>
    <lineage>
        <taxon>Bacteria</taxon>
        <taxon>Bacillati</taxon>
        <taxon>Bacillota</taxon>
        <taxon>Bacilli</taxon>
        <taxon>Bacillales</taxon>
        <taxon>Bacillaceae</taxon>
        <taxon>Mesobacillus</taxon>
    </lineage>
</organism>
<dbReference type="GO" id="GO:0005829">
    <property type="term" value="C:cytosol"/>
    <property type="evidence" value="ECO:0007669"/>
    <property type="project" value="TreeGrafter"/>
</dbReference>